<evidence type="ECO:0000313" key="3">
    <source>
        <dbReference type="Proteomes" id="UP000816034"/>
    </source>
</evidence>
<dbReference type="GeneID" id="68106351"/>
<dbReference type="EMBL" id="PYSW02000007">
    <property type="protein sequence ID" value="KAG2389338.1"/>
    <property type="molecule type" value="Genomic_DNA"/>
</dbReference>
<comment type="caution">
    <text evidence="2">The sequence shown here is derived from an EMBL/GenBank/DDBJ whole genome shotgun (WGS) entry which is preliminary data.</text>
</comment>
<feature type="region of interest" description="Disordered" evidence="1">
    <location>
        <begin position="231"/>
        <end position="254"/>
    </location>
</feature>
<protein>
    <submittedName>
        <fullName evidence="2">Uncharacterized protein</fullName>
    </submittedName>
</protein>
<dbReference type="RefSeq" id="XP_044553330.1">
    <property type="nucleotide sequence ID" value="XM_044689826.1"/>
</dbReference>
<evidence type="ECO:0000313" key="2">
    <source>
        <dbReference type="EMBL" id="KAG2389338.1"/>
    </source>
</evidence>
<organism evidence="2 3">
    <name type="scientific">Naegleria lovaniensis</name>
    <name type="common">Amoeba</name>
    <dbReference type="NCBI Taxonomy" id="51637"/>
    <lineage>
        <taxon>Eukaryota</taxon>
        <taxon>Discoba</taxon>
        <taxon>Heterolobosea</taxon>
        <taxon>Tetramitia</taxon>
        <taxon>Eutetramitia</taxon>
        <taxon>Vahlkampfiidae</taxon>
        <taxon>Naegleria</taxon>
    </lineage>
</organism>
<dbReference type="AlphaFoldDB" id="A0AA88H1K8"/>
<sequence length="292" mass="34283">MMQRAYLKSFSSFRHDYYFQHGNGAAMMMCTNNMMGRSFSKFYDRKWEFLEKRNAMMIVNMNRHQREFHTTIGYVYNIRKTSDDDVFEIMKQKGVHGRKPLTNLFSGTENSKVVNETKVTLSEDDARKLVEKMVTLDPSIDKFRTQVEECAGLHDRTERVNSILWEMKKQGKQPDFAMKLLINDVLEGKQPRKRYDEVIFNSTNETKEITNEEQASTMTFVHTEQIEKFTGVKPGENHGHKSNSPPPVQTEKNFLDKDFFEPIKAALSKTRRETEESIRSIFKDKFNNKDKP</sequence>
<gene>
    <name evidence="2" type="ORF">C9374_013898</name>
</gene>
<keyword evidence="3" id="KW-1185">Reference proteome</keyword>
<proteinExistence type="predicted"/>
<dbReference type="Proteomes" id="UP000816034">
    <property type="component" value="Unassembled WGS sequence"/>
</dbReference>
<evidence type="ECO:0000256" key="1">
    <source>
        <dbReference type="SAM" id="MobiDB-lite"/>
    </source>
</evidence>
<name>A0AA88H1K8_NAELO</name>
<accession>A0AA88H1K8</accession>
<reference evidence="2 3" key="1">
    <citation type="journal article" date="2018" name="BMC Genomics">
        <title>The genome of Naegleria lovaniensis, the basis for a comparative approach to unravel pathogenicity factors of the human pathogenic amoeba N. fowleri.</title>
        <authorList>
            <person name="Liechti N."/>
            <person name="Schurch N."/>
            <person name="Bruggmann R."/>
            <person name="Wittwer M."/>
        </authorList>
    </citation>
    <scope>NUCLEOTIDE SEQUENCE [LARGE SCALE GENOMIC DNA]</scope>
    <source>
        <strain evidence="2 3">ATCC 30569</strain>
    </source>
</reference>